<dbReference type="PIRSF" id="PIRSF037328">
    <property type="entry name" value="Inhibin_alpha_subunit"/>
    <property type="match status" value="1"/>
</dbReference>
<feature type="domain" description="TGF-beta family profile" evidence="18">
    <location>
        <begin position="249"/>
        <end position="391"/>
    </location>
</feature>
<keyword evidence="19" id="KW-1185">Reference proteome</keyword>
<evidence type="ECO:0000256" key="14">
    <source>
        <dbReference type="ARBA" id="ARBA00093571"/>
    </source>
</evidence>
<keyword evidence="5" id="KW-0964">Secreted</keyword>
<dbReference type="PANTHER" id="PTHR11848">
    <property type="entry name" value="TGF-BETA FAMILY"/>
    <property type="match status" value="1"/>
</dbReference>
<keyword evidence="6" id="KW-0165">Cleavage on pair of basic residues</keyword>
<dbReference type="InterPro" id="IPR001839">
    <property type="entry name" value="TGF-b_C"/>
</dbReference>
<dbReference type="InterPro" id="IPR017175">
    <property type="entry name" value="Inhibin_asu"/>
</dbReference>
<dbReference type="GeneID" id="101638886"/>
<evidence type="ECO:0000256" key="8">
    <source>
        <dbReference type="ARBA" id="ARBA00022729"/>
    </source>
</evidence>
<dbReference type="SMART" id="SM00204">
    <property type="entry name" value="TGFB"/>
    <property type="match status" value="1"/>
</dbReference>
<proteinExistence type="inferred from homology"/>
<evidence type="ECO:0000256" key="10">
    <source>
        <dbReference type="ARBA" id="ARBA00023157"/>
    </source>
</evidence>
<evidence type="ECO:0000256" key="15">
    <source>
        <dbReference type="RuleBase" id="RU000354"/>
    </source>
</evidence>
<dbReference type="InterPro" id="IPR017948">
    <property type="entry name" value="TGFb_CS"/>
</dbReference>
<evidence type="ECO:0000256" key="16">
    <source>
        <dbReference type="SAM" id="MobiDB-lite"/>
    </source>
</evidence>
<keyword evidence="9 15" id="KW-0339">Growth factor</keyword>
<dbReference type="PROSITE" id="PS00250">
    <property type="entry name" value="TGF_BETA_1"/>
    <property type="match status" value="1"/>
</dbReference>
<dbReference type="InterPro" id="IPR029034">
    <property type="entry name" value="Cystine-knot_cytokine"/>
</dbReference>
<sequence length="391" mass="42943">MVFLGPMLFWGLLALHGTGGCSGPGVEVEVEVERELILAKVKDLLLDALGPPAVTSKDGEPGGRRLHRRHALENTEEEDAFRGLMLTGLESQAREPRDKDEDVSQSILFPATGSSCEWEPGTGKLAQEAIKGFFTYVFRPSQHTRSRQVSSAQLWVHTRLAKQDPATSRSSEPQLSLLVLSPEGLRAVPVSLGQASPHWIVLRLDASALPLFTQPDLVFLLRCPFCSCSARPETRPFLTAHTRPRAASRERRHAPGSTAPLAWPWSPTLLDLLQRPPDEPSIHAHCHRAALNISFQELGWEHWIVHPPSFTFYYCHGTCRLPISPGQPLLSSQAGTSATPQPLSLVSGIKPCCASHVGTRKPLHVRTTSDGGYSFKYETIPNLITQDCACI</sequence>
<evidence type="ECO:0000259" key="18">
    <source>
        <dbReference type="PROSITE" id="PS51362"/>
    </source>
</evidence>
<reference evidence="20" key="1">
    <citation type="submission" date="2025-08" db="UniProtKB">
        <authorList>
            <consortium name="RefSeq"/>
        </authorList>
    </citation>
    <scope>IDENTIFICATION</scope>
</reference>
<dbReference type="PRINTS" id="PR00669">
    <property type="entry name" value="INHIBINA"/>
</dbReference>
<feature type="chain" id="PRO_5046648049" description="Inhibin alpha chain" evidence="17">
    <location>
        <begin position="21"/>
        <end position="391"/>
    </location>
</feature>
<evidence type="ECO:0000256" key="1">
    <source>
        <dbReference type="ARBA" id="ARBA00002588"/>
    </source>
</evidence>
<comment type="function">
    <text evidence="12">Inhibin A is a dimer of alpha/INHA and beta-A/INHBA that functions as a feedback regulator in the hypothalamic-pituitary-gonadal (HPG) axis. Inhibits the secretion of FSH from the anterior pituitary gland by acting on pituitary gonadotrope cells. Antagonizes activin A by binding to the proteoglycan, betaglycan, and forming a stable complex with and, thereby, sequestering type II activin receptors while excluding type I receptor.</text>
</comment>
<evidence type="ECO:0000256" key="5">
    <source>
        <dbReference type="ARBA" id="ARBA00022525"/>
    </source>
</evidence>
<keyword evidence="10" id="KW-1015">Disulfide bond</keyword>
<evidence type="ECO:0000256" key="13">
    <source>
        <dbReference type="ARBA" id="ARBA00093335"/>
    </source>
</evidence>
<keyword evidence="11" id="KW-0325">Glycoprotein</keyword>
<dbReference type="SUPFAM" id="SSF57501">
    <property type="entry name" value="Cystine-knot cytokines"/>
    <property type="match status" value="1"/>
</dbReference>
<organism evidence="19 20">
    <name type="scientific">Echinops telfairi</name>
    <name type="common">Lesser hedgehog tenrec</name>
    <dbReference type="NCBI Taxonomy" id="9371"/>
    <lineage>
        <taxon>Eukaryota</taxon>
        <taxon>Metazoa</taxon>
        <taxon>Chordata</taxon>
        <taxon>Craniata</taxon>
        <taxon>Vertebrata</taxon>
        <taxon>Euteleostomi</taxon>
        <taxon>Mammalia</taxon>
        <taxon>Eutheria</taxon>
        <taxon>Afrotheria</taxon>
        <taxon>Tenrecidae</taxon>
        <taxon>Tenrecinae</taxon>
        <taxon>Echinops</taxon>
    </lineage>
</organism>
<dbReference type="Pfam" id="PF00019">
    <property type="entry name" value="TGF_beta"/>
    <property type="match status" value="1"/>
</dbReference>
<evidence type="ECO:0000256" key="12">
    <source>
        <dbReference type="ARBA" id="ARBA00056675"/>
    </source>
</evidence>
<evidence type="ECO:0000256" key="7">
    <source>
        <dbReference type="ARBA" id="ARBA00022702"/>
    </source>
</evidence>
<keyword evidence="7" id="KW-0372">Hormone</keyword>
<evidence type="ECO:0000313" key="19">
    <source>
        <dbReference type="Proteomes" id="UP000694863"/>
    </source>
</evidence>
<comment type="subunit">
    <text evidence="14">Dimeric, linked by one or more disulfide bonds. Activin B is a dimer of alpha and beta-B. Inhibin A is a dimer of alpha and beta-A. Inhibin B is a dimer of alpha and beta-B. Interacts with TGFBR3L; this interaction regulates female fertility.</text>
</comment>
<comment type="subcellular location">
    <subcellularLocation>
        <location evidence="2">Secreted</location>
    </subcellularLocation>
</comment>
<comment type="function">
    <text evidence="13">Inhibin B is a dimer of alpha and beta-B that plays a crucial role in the regulation of the reproductive system by inhibiting the secretion of follicle-stimulating hormone (FSH) from the anterior pituitary gland. Thereby, maintains reproductive homeostasis in both males and females. Acts as a more potent suppressor of FSH release than inhibin A. Functions as competitive receptor antagonist binding activin type II receptors with high affinity in the presence of the TGF-beta type III coreceptor/TGFBR3L.</text>
</comment>
<accession>A0ABM0IK65</accession>
<protein>
    <recommendedName>
        <fullName evidence="4">Inhibin alpha chain</fullName>
    </recommendedName>
</protein>
<evidence type="ECO:0000256" key="2">
    <source>
        <dbReference type="ARBA" id="ARBA00004613"/>
    </source>
</evidence>
<name>A0ABM0IK65_ECHTE</name>
<evidence type="ECO:0000313" key="20">
    <source>
        <dbReference type="RefSeq" id="XP_004701865.1"/>
    </source>
</evidence>
<dbReference type="PANTHER" id="PTHR11848:SF117">
    <property type="entry name" value="INHIBIN ALPHA CHAIN"/>
    <property type="match status" value="1"/>
</dbReference>
<evidence type="ECO:0000256" key="9">
    <source>
        <dbReference type="ARBA" id="ARBA00023030"/>
    </source>
</evidence>
<dbReference type="Proteomes" id="UP000694863">
    <property type="component" value="Unplaced"/>
</dbReference>
<dbReference type="Gene3D" id="2.10.90.10">
    <property type="entry name" value="Cystine-knot cytokines"/>
    <property type="match status" value="1"/>
</dbReference>
<evidence type="ECO:0000256" key="4">
    <source>
        <dbReference type="ARBA" id="ARBA00019280"/>
    </source>
</evidence>
<gene>
    <name evidence="20" type="primary">INHA</name>
</gene>
<dbReference type="RefSeq" id="XP_004701865.1">
    <property type="nucleotide sequence ID" value="XM_004701808.2"/>
</dbReference>
<evidence type="ECO:0000256" key="11">
    <source>
        <dbReference type="ARBA" id="ARBA00023180"/>
    </source>
</evidence>
<keyword evidence="8 17" id="KW-0732">Signal</keyword>
<feature type="region of interest" description="Disordered" evidence="16">
    <location>
        <begin position="52"/>
        <end position="73"/>
    </location>
</feature>
<evidence type="ECO:0000256" key="17">
    <source>
        <dbReference type="SAM" id="SignalP"/>
    </source>
</evidence>
<evidence type="ECO:0000256" key="3">
    <source>
        <dbReference type="ARBA" id="ARBA00006656"/>
    </source>
</evidence>
<comment type="function">
    <text evidence="1">Inhibins and activins inhibit and activate, respectively, the secretion of follitropin by the pituitary gland. Inhibins/activins are involved in regulating a number of diverse functions such as hypothalamic and pituitary hormone secretion, gonadal hormone secretion, germ cell development and maturation, erythroid differentiation, insulin secretion, nerve cell survival, embryonic axial development or bone growth, depending on their subunit composition. Inhibins appear to oppose the functions of activins.</text>
</comment>
<dbReference type="InterPro" id="IPR015615">
    <property type="entry name" value="TGF-beta-rel"/>
</dbReference>
<dbReference type="PROSITE" id="PS51362">
    <property type="entry name" value="TGF_BETA_2"/>
    <property type="match status" value="1"/>
</dbReference>
<evidence type="ECO:0000256" key="6">
    <source>
        <dbReference type="ARBA" id="ARBA00022685"/>
    </source>
</evidence>
<feature type="signal peptide" evidence="17">
    <location>
        <begin position="1"/>
        <end position="20"/>
    </location>
</feature>
<comment type="similarity">
    <text evidence="3 15">Belongs to the TGF-beta family.</text>
</comment>